<comment type="caution">
    <text evidence="1">The sequence shown here is derived from an EMBL/GenBank/DDBJ whole genome shotgun (WGS) entry which is preliminary data.</text>
</comment>
<dbReference type="RefSeq" id="XP_060357341.1">
    <property type="nucleotide sequence ID" value="XM_060511031.1"/>
</dbReference>
<evidence type="ECO:0000313" key="2">
    <source>
        <dbReference type="Proteomes" id="UP001244207"/>
    </source>
</evidence>
<protein>
    <submittedName>
        <fullName evidence="1">Uncharacterized protein</fullName>
    </submittedName>
</protein>
<accession>A0AAD8XAY9</accession>
<gene>
    <name evidence="1" type="ORF">BDZ83DRAFT_658328</name>
</gene>
<organism evidence="1 2">
    <name type="scientific">Glomerella acutata</name>
    <name type="common">Colletotrichum acutatum</name>
    <dbReference type="NCBI Taxonomy" id="27357"/>
    <lineage>
        <taxon>Eukaryota</taxon>
        <taxon>Fungi</taxon>
        <taxon>Dikarya</taxon>
        <taxon>Ascomycota</taxon>
        <taxon>Pezizomycotina</taxon>
        <taxon>Sordariomycetes</taxon>
        <taxon>Hypocreomycetidae</taxon>
        <taxon>Glomerellales</taxon>
        <taxon>Glomerellaceae</taxon>
        <taxon>Colletotrichum</taxon>
        <taxon>Colletotrichum acutatum species complex</taxon>
    </lineage>
</organism>
<dbReference type="EMBL" id="JAHMHS010000275">
    <property type="protein sequence ID" value="KAK1703776.1"/>
    <property type="molecule type" value="Genomic_DNA"/>
</dbReference>
<dbReference type="GeneID" id="85394930"/>
<dbReference type="Proteomes" id="UP001244207">
    <property type="component" value="Unassembled WGS sequence"/>
</dbReference>
<reference evidence="1" key="1">
    <citation type="submission" date="2021-12" db="EMBL/GenBank/DDBJ databases">
        <title>Comparative genomics, transcriptomics and evolutionary studies reveal genomic signatures of adaptation to plant cell wall in hemibiotrophic fungi.</title>
        <authorList>
            <consortium name="DOE Joint Genome Institute"/>
            <person name="Baroncelli R."/>
            <person name="Diaz J.F."/>
            <person name="Benocci T."/>
            <person name="Peng M."/>
            <person name="Battaglia E."/>
            <person name="Haridas S."/>
            <person name="Andreopoulos W."/>
            <person name="Labutti K."/>
            <person name="Pangilinan J."/>
            <person name="Floch G.L."/>
            <person name="Makela M.R."/>
            <person name="Henrissat B."/>
            <person name="Grigoriev I.V."/>
            <person name="Crouch J.A."/>
            <person name="De Vries R.P."/>
            <person name="Sukno S.A."/>
            <person name="Thon M.R."/>
        </authorList>
    </citation>
    <scope>NUCLEOTIDE SEQUENCE</scope>
    <source>
        <strain evidence="1">CBS 112980</strain>
    </source>
</reference>
<dbReference type="AlphaFoldDB" id="A0AAD8XAY9"/>
<evidence type="ECO:0000313" key="1">
    <source>
        <dbReference type="EMBL" id="KAK1703776.1"/>
    </source>
</evidence>
<keyword evidence="2" id="KW-1185">Reference proteome</keyword>
<proteinExistence type="predicted"/>
<sequence length="149" mass="16908">MSGTKLQALASLFMIRKTSLEVQTGHGRYAPFLGRCLQRHAVSSPRDWLLSSEAVVWTPIALHITSTSFHAWPKRGVSRRSGEATKYQPRGFQLIFCNVMSVNSTTTASCPYMKTYLYPLMLANAYRERCWVIAPLNFPDMAMFRPRDG</sequence>
<name>A0AAD8XAY9_GLOAC</name>